<feature type="active site" evidence="3">
    <location>
        <position position="346"/>
    </location>
</feature>
<evidence type="ECO:0000256" key="2">
    <source>
        <dbReference type="ARBA" id="ARBA00022750"/>
    </source>
</evidence>
<keyword evidence="5" id="KW-0812">Transmembrane</keyword>
<comment type="caution">
    <text evidence="7">The sequence shown here is derived from an EMBL/GenBank/DDBJ whole genome shotgun (WGS) entry which is preliminary data.</text>
</comment>
<dbReference type="PRINTS" id="PR00792">
    <property type="entry name" value="PEPSIN"/>
</dbReference>
<comment type="similarity">
    <text evidence="1 4">Belongs to the peptidase A1 family.</text>
</comment>
<keyword evidence="2 4" id="KW-0064">Aspartyl protease</keyword>
<feature type="domain" description="Peptidase A1" evidence="6">
    <location>
        <begin position="151"/>
        <end position="482"/>
    </location>
</feature>
<keyword evidence="5" id="KW-0472">Membrane</keyword>
<protein>
    <submittedName>
        <fullName evidence="7">Aspartic peptidase domain-containing protein</fullName>
    </submittedName>
</protein>
<proteinExistence type="inferred from homology"/>
<dbReference type="InterPro" id="IPR001969">
    <property type="entry name" value="Aspartic_peptidase_AS"/>
</dbReference>
<dbReference type="PANTHER" id="PTHR47966">
    <property type="entry name" value="BETA-SITE APP-CLEAVING ENZYME, ISOFORM A-RELATED"/>
    <property type="match status" value="1"/>
</dbReference>
<dbReference type="InterPro" id="IPR021109">
    <property type="entry name" value="Peptidase_aspartic_dom_sf"/>
</dbReference>
<keyword evidence="4" id="KW-0378">Hydrolase</keyword>
<evidence type="ECO:0000256" key="3">
    <source>
        <dbReference type="PIRSR" id="PIRSR601461-1"/>
    </source>
</evidence>
<dbReference type="CDD" id="cd05471">
    <property type="entry name" value="pepsin_like"/>
    <property type="match status" value="1"/>
</dbReference>
<evidence type="ECO:0000259" key="6">
    <source>
        <dbReference type="PROSITE" id="PS51767"/>
    </source>
</evidence>
<keyword evidence="4" id="KW-0645">Protease</keyword>
<accession>A0AAD6ZZG9</accession>
<dbReference type="AlphaFoldDB" id="A0AAD6ZZG9"/>
<dbReference type="SUPFAM" id="SSF50630">
    <property type="entry name" value="Acid proteases"/>
    <property type="match status" value="1"/>
</dbReference>
<sequence length="489" mass="53758">MRNFASCQVEPIEVGSEFSNTRLFPFSTMFCSFFSSLFVSVLTIVNVCANPLHPPPTGFSVSISRSLRHRPSVNSSSLQACDLSRIARECKSLGSKYRDVDQNFNNTIGLGPIFDTEADPERPFIQPVLGQTYSAMSLTDYVPDGWLDLMYYGPVNVGTPPREMTVDIDTGSADLWFSKKQFKHSKSSTLKKSDEDFDVCYGSGEVSGKLWQDTVSIGGLVVDGQYFGAVSDLSGDFDDLPNDGLLGLAFGRIAQCGKPTFFENLRAKRKITSSMFSVHLARRPGRDNDDSAVCFGCIDPLKTLGSTIFYIPVIYEAYWAVSMNAMVLTANKTVLRLPTSIRAIIDTGTSLIYLPQADVVKFYAAIPGSRHGLQADPEFYTYPCSAVFDIQFEFAGARFSINLADFNLGKLNEDSSDCVGGILPLSNDFPPDLAIIGEWKHSTLRHFQASTNYTAGDEFLKSWYSIFDYTGGPKGGARVGFSPSINNAR</sequence>
<dbReference type="Gene3D" id="2.40.70.10">
    <property type="entry name" value="Acid Proteases"/>
    <property type="match status" value="2"/>
</dbReference>
<feature type="transmembrane region" description="Helical" evidence="5">
    <location>
        <begin position="23"/>
        <end position="45"/>
    </location>
</feature>
<evidence type="ECO:0000256" key="4">
    <source>
        <dbReference type="RuleBase" id="RU000454"/>
    </source>
</evidence>
<dbReference type="InterPro" id="IPR001461">
    <property type="entry name" value="Aspartic_peptidase_A1"/>
</dbReference>
<gene>
    <name evidence="7" type="ORF">DFH08DRAFT_193471</name>
</gene>
<dbReference type="PROSITE" id="PS00141">
    <property type="entry name" value="ASP_PROTEASE"/>
    <property type="match status" value="2"/>
</dbReference>
<dbReference type="GO" id="GO:0004190">
    <property type="term" value="F:aspartic-type endopeptidase activity"/>
    <property type="evidence" value="ECO:0007669"/>
    <property type="project" value="UniProtKB-KW"/>
</dbReference>
<dbReference type="PANTHER" id="PTHR47966:SF51">
    <property type="entry name" value="BETA-SITE APP-CLEAVING ENZYME, ISOFORM A-RELATED"/>
    <property type="match status" value="1"/>
</dbReference>
<dbReference type="GO" id="GO:0006508">
    <property type="term" value="P:proteolysis"/>
    <property type="evidence" value="ECO:0007669"/>
    <property type="project" value="UniProtKB-KW"/>
</dbReference>
<keyword evidence="8" id="KW-1185">Reference proteome</keyword>
<evidence type="ECO:0000313" key="7">
    <source>
        <dbReference type="EMBL" id="KAJ7346551.1"/>
    </source>
</evidence>
<feature type="active site" evidence="3">
    <location>
        <position position="169"/>
    </location>
</feature>
<organism evidence="7 8">
    <name type="scientific">Mycena albidolilacea</name>
    <dbReference type="NCBI Taxonomy" id="1033008"/>
    <lineage>
        <taxon>Eukaryota</taxon>
        <taxon>Fungi</taxon>
        <taxon>Dikarya</taxon>
        <taxon>Basidiomycota</taxon>
        <taxon>Agaricomycotina</taxon>
        <taxon>Agaricomycetes</taxon>
        <taxon>Agaricomycetidae</taxon>
        <taxon>Agaricales</taxon>
        <taxon>Marasmiineae</taxon>
        <taxon>Mycenaceae</taxon>
        <taxon>Mycena</taxon>
    </lineage>
</organism>
<dbReference type="Pfam" id="PF00026">
    <property type="entry name" value="Asp"/>
    <property type="match status" value="1"/>
</dbReference>
<dbReference type="FunFam" id="2.40.70.10:FF:000008">
    <property type="entry name" value="Cathepsin D"/>
    <property type="match status" value="1"/>
</dbReference>
<dbReference type="EMBL" id="JARIHO010000020">
    <property type="protein sequence ID" value="KAJ7346551.1"/>
    <property type="molecule type" value="Genomic_DNA"/>
</dbReference>
<evidence type="ECO:0000313" key="8">
    <source>
        <dbReference type="Proteomes" id="UP001218218"/>
    </source>
</evidence>
<reference evidence="7" key="1">
    <citation type="submission" date="2023-03" db="EMBL/GenBank/DDBJ databases">
        <title>Massive genome expansion in bonnet fungi (Mycena s.s.) driven by repeated elements and novel gene families across ecological guilds.</title>
        <authorList>
            <consortium name="Lawrence Berkeley National Laboratory"/>
            <person name="Harder C.B."/>
            <person name="Miyauchi S."/>
            <person name="Viragh M."/>
            <person name="Kuo A."/>
            <person name="Thoen E."/>
            <person name="Andreopoulos B."/>
            <person name="Lu D."/>
            <person name="Skrede I."/>
            <person name="Drula E."/>
            <person name="Henrissat B."/>
            <person name="Morin E."/>
            <person name="Kohler A."/>
            <person name="Barry K."/>
            <person name="LaButti K."/>
            <person name="Morin E."/>
            <person name="Salamov A."/>
            <person name="Lipzen A."/>
            <person name="Mereny Z."/>
            <person name="Hegedus B."/>
            <person name="Baldrian P."/>
            <person name="Stursova M."/>
            <person name="Weitz H."/>
            <person name="Taylor A."/>
            <person name="Grigoriev I.V."/>
            <person name="Nagy L.G."/>
            <person name="Martin F."/>
            <person name="Kauserud H."/>
        </authorList>
    </citation>
    <scope>NUCLEOTIDE SEQUENCE</scope>
    <source>
        <strain evidence="7">CBHHK002</strain>
    </source>
</reference>
<evidence type="ECO:0000256" key="1">
    <source>
        <dbReference type="ARBA" id="ARBA00007447"/>
    </source>
</evidence>
<keyword evidence="5" id="KW-1133">Transmembrane helix</keyword>
<dbReference type="Proteomes" id="UP001218218">
    <property type="component" value="Unassembled WGS sequence"/>
</dbReference>
<dbReference type="PROSITE" id="PS51767">
    <property type="entry name" value="PEPTIDASE_A1"/>
    <property type="match status" value="1"/>
</dbReference>
<evidence type="ECO:0000256" key="5">
    <source>
        <dbReference type="SAM" id="Phobius"/>
    </source>
</evidence>
<dbReference type="InterPro" id="IPR033121">
    <property type="entry name" value="PEPTIDASE_A1"/>
</dbReference>
<name>A0AAD6ZZG9_9AGAR</name>
<dbReference type="InterPro" id="IPR034164">
    <property type="entry name" value="Pepsin-like_dom"/>
</dbReference>